<protein>
    <recommendedName>
        <fullName evidence="7">Methylthioribose kinase</fullName>
        <shortName evidence="7">MTR kinase</shortName>
        <ecNumber evidence="7">2.7.1.100</ecNumber>
    </recommendedName>
</protein>
<evidence type="ECO:0000256" key="3">
    <source>
        <dbReference type="ARBA" id="ARBA00022679"/>
    </source>
</evidence>
<dbReference type="KEGG" id="bmeg:BG04_3546"/>
<dbReference type="GO" id="GO:0005524">
    <property type="term" value="F:ATP binding"/>
    <property type="evidence" value="ECO:0007669"/>
    <property type="project" value="UniProtKB-UniRule"/>
</dbReference>
<evidence type="ECO:0000256" key="7">
    <source>
        <dbReference type="HAMAP-Rule" id="MF_01683"/>
    </source>
</evidence>
<dbReference type="UniPathway" id="UPA00904">
    <property type="reaction ID" value="UER00872"/>
</dbReference>
<name>A0A0B6AK04_PRIM2</name>
<dbReference type="GeneID" id="93641602"/>
<reference evidence="9 10" key="1">
    <citation type="journal article" date="2015" name="Genome Announc.">
        <title>Complete genome sequences for 35 biothreat assay-relevant bacillus species.</title>
        <authorList>
            <person name="Johnson S.L."/>
            <person name="Daligault H.E."/>
            <person name="Davenport K.W."/>
            <person name="Jaissle J."/>
            <person name="Frey K.G."/>
            <person name="Ladner J.T."/>
            <person name="Broomall S.M."/>
            <person name="Bishop-Lilly K.A."/>
            <person name="Bruce D.C."/>
            <person name="Gibbons H.S."/>
            <person name="Coyne S.R."/>
            <person name="Lo C.C."/>
            <person name="Meincke L."/>
            <person name="Munk A.C."/>
            <person name="Koroleva G.I."/>
            <person name="Rosenzweig C.N."/>
            <person name="Palacios G.F."/>
            <person name="Redden C.L."/>
            <person name="Minogue T.D."/>
            <person name="Chain P.S."/>
        </authorList>
    </citation>
    <scope>NUCLEOTIDE SEQUENCE [LARGE SCALE GENOMIC DNA]</scope>
    <source>
        <strain evidence="10">ATCC 14581 / DSM 32 / JCM 2506 / NBRC 15308 / NCIMB 9376 / NCTC 10342 / NRRL B-14308 / VKM B-512</strain>
    </source>
</reference>
<dbReference type="PIRSF" id="PIRSF031134">
    <property type="entry name" value="MTRK"/>
    <property type="match status" value="1"/>
</dbReference>
<feature type="binding site" evidence="7">
    <location>
        <position position="61"/>
    </location>
    <ligand>
        <name>ATP</name>
        <dbReference type="ChEBI" id="CHEBI:30616"/>
    </ligand>
</feature>
<dbReference type="InterPro" id="IPR002575">
    <property type="entry name" value="Aminoglycoside_PTrfase"/>
</dbReference>
<accession>A0A0B6AK04</accession>
<evidence type="ECO:0000313" key="10">
    <source>
        <dbReference type="Proteomes" id="UP000031829"/>
    </source>
</evidence>
<keyword evidence="6 7" id="KW-0067">ATP-binding</keyword>
<comment type="subunit">
    <text evidence="2 7">Homodimer.</text>
</comment>
<dbReference type="RefSeq" id="WP_034653559.1">
    <property type="nucleotide sequence ID" value="NZ_BCVB01000003.1"/>
</dbReference>
<evidence type="ECO:0000256" key="6">
    <source>
        <dbReference type="ARBA" id="ARBA00022840"/>
    </source>
</evidence>
<feature type="domain" description="Aminoglycoside phosphotransferase" evidence="8">
    <location>
        <begin position="35"/>
        <end position="269"/>
    </location>
</feature>
<evidence type="ECO:0000256" key="1">
    <source>
        <dbReference type="ARBA" id="ARBA00010165"/>
    </source>
</evidence>
<keyword evidence="7" id="KW-0486">Methionine biosynthesis</keyword>
<evidence type="ECO:0000256" key="2">
    <source>
        <dbReference type="ARBA" id="ARBA00011738"/>
    </source>
</evidence>
<feature type="binding site" evidence="7">
    <location>
        <position position="233"/>
    </location>
    <ligand>
        <name>substrate</name>
    </ligand>
</feature>
<comment type="catalytic activity">
    <reaction evidence="7">
        <text>5-(methylsulfanyl)-D-ribose + ATP = 5-(methylsulfanyl)-alpha-D-ribose 1-phosphate + ADP + H(+)</text>
        <dbReference type="Rhea" id="RHEA:22312"/>
        <dbReference type="ChEBI" id="CHEBI:15378"/>
        <dbReference type="ChEBI" id="CHEBI:30616"/>
        <dbReference type="ChEBI" id="CHEBI:58533"/>
        <dbReference type="ChEBI" id="CHEBI:78440"/>
        <dbReference type="ChEBI" id="CHEBI:456216"/>
        <dbReference type="EC" id="2.7.1.100"/>
    </reaction>
</comment>
<dbReference type="GO" id="GO:0046522">
    <property type="term" value="F:S-methyl-5-thioribose kinase activity"/>
    <property type="evidence" value="ECO:0007669"/>
    <property type="project" value="UniProtKB-UniRule"/>
</dbReference>
<evidence type="ECO:0000313" key="9">
    <source>
        <dbReference type="EMBL" id="AJI23856.1"/>
    </source>
</evidence>
<feature type="binding site" evidence="7">
    <location>
        <begin position="115"/>
        <end position="117"/>
    </location>
    <ligand>
        <name>ATP</name>
        <dbReference type="ChEBI" id="CHEBI:30616"/>
    </ligand>
</feature>
<dbReference type="Proteomes" id="UP000031829">
    <property type="component" value="Chromosome"/>
</dbReference>
<keyword evidence="7" id="KW-0028">Amino-acid biosynthesis</keyword>
<evidence type="ECO:0000256" key="4">
    <source>
        <dbReference type="ARBA" id="ARBA00022741"/>
    </source>
</evidence>
<dbReference type="HAMAP" id="MF_01683">
    <property type="entry name" value="Salvage_MtnK"/>
    <property type="match status" value="1"/>
</dbReference>
<sequence>MSTTKTEKYHPLTEISAIKLVKKLGLFDATEALTAREIGDGNLNLVFHIINDQTNKSIIVKQALPYAKVVGESWPLSLNRATIESNALKQFGAFTPELVPAVYYHDETLAVTVMEDLSHLTISRAGLIQGESYPLISQHIGSFLGHIAFKTSDFALKPQDKKEEVVKYSNPDLCNITEDLVFTDPFFDIDTNEFEKALRPDVEELWNDGDVKLQAAKLKYKFLTNAQTLIHGDLHTGSIFASSQETKVIDPEFAFYGPFGFDLGQFVANLFLNALSRETNREPLFAHITNTWNVFKDTFTALWHAENTEPFAKDERLLHEILTQTWQDAVGYAGCEIIRRTIGLAHVADLDEISSEERKINAKRTALKIGRYLLLHQQDVSPNEFEHLLR</sequence>
<dbReference type="GO" id="GO:0019509">
    <property type="term" value="P:L-methionine salvage from methylthioadenosine"/>
    <property type="evidence" value="ECO:0007669"/>
    <property type="project" value="UniProtKB-UniRule"/>
</dbReference>
<organism evidence="9 10">
    <name type="scientific">Priestia megaterium (strain ATCC 14581 / DSM 32 / CCUG 1817 / JCM 2506 / NBRC 15308 / NCIMB 9376 / NCTC 10342 / NRRL B-14308 / VKM B-512 / Ford 19)</name>
    <name type="common">Bacillus megaterium</name>
    <dbReference type="NCBI Taxonomy" id="1348623"/>
    <lineage>
        <taxon>Bacteria</taxon>
        <taxon>Bacillati</taxon>
        <taxon>Bacillota</taxon>
        <taxon>Bacilli</taxon>
        <taxon>Bacillales</taxon>
        <taxon>Bacillaceae</taxon>
        <taxon>Priestia</taxon>
    </lineage>
</organism>
<feature type="binding site" evidence="7">
    <location>
        <position position="44"/>
    </location>
    <ligand>
        <name>ATP</name>
        <dbReference type="ChEBI" id="CHEBI:30616"/>
    </ligand>
</feature>
<dbReference type="NCBIfam" id="TIGR01767">
    <property type="entry name" value="MTRK"/>
    <property type="match status" value="1"/>
</dbReference>
<feature type="binding site" evidence="7">
    <location>
        <position position="339"/>
    </location>
    <ligand>
        <name>substrate</name>
    </ligand>
</feature>
<dbReference type="PANTHER" id="PTHR34273">
    <property type="entry name" value="METHYLTHIORIBOSE KINASE"/>
    <property type="match status" value="1"/>
</dbReference>
<keyword evidence="3 7" id="KW-0808">Transferase</keyword>
<comment type="function">
    <text evidence="7">Catalyzes the phosphorylation of methylthioribose into methylthioribose-1-phosphate.</text>
</comment>
<dbReference type="Pfam" id="PF01636">
    <property type="entry name" value="APH"/>
    <property type="match status" value="1"/>
</dbReference>
<dbReference type="HOGENOM" id="CLU_033681_0_0_9"/>
<feature type="binding site" evidence="7">
    <location>
        <begin position="250"/>
        <end position="252"/>
    </location>
    <ligand>
        <name>ATP</name>
        <dbReference type="ChEBI" id="CHEBI:30616"/>
    </ligand>
</feature>
<dbReference type="AlphaFoldDB" id="A0A0B6AK04"/>
<dbReference type="Gene3D" id="3.30.200.20">
    <property type="entry name" value="Phosphorylase Kinase, domain 1"/>
    <property type="match status" value="1"/>
</dbReference>
<dbReference type="Gene3D" id="3.90.1200.10">
    <property type="match status" value="1"/>
</dbReference>
<proteinExistence type="inferred from homology"/>
<keyword evidence="4 7" id="KW-0547">Nucleotide-binding</keyword>
<comment type="pathway">
    <text evidence="7">Amino-acid biosynthesis; L-methionine biosynthesis via salvage pathway; S-methyl-5-thio-alpha-D-ribose 1-phosphate from S-methyl-5'-thioadenosine (hydrolase route): step 2/2.</text>
</comment>
<dbReference type="SUPFAM" id="SSF56112">
    <property type="entry name" value="Protein kinase-like (PK-like)"/>
    <property type="match status" value="1"/>
</dbReference>
<dbReference type="EC" id="2.7.1.100" evidence="7"/>
<comment type="similarity">
    <text evidence="1 7">Belongs to the methylthioribose kinase family.</text>
</comment>
<evidence type="ECO:0000256" key="5">
    <source>
        <dbReference type="ARBA" id="ARBA00022777"/>
    </source>
</evidence>
<gene>
    <name evidence="7 9" type="primary">mtnK</name>
    <name evidence="9" type="ORF">BG04_3546</name>
</gene>
<keyword evidence="5 7" id="KW-0418">Kinase</keyword>
<dbReference type="InterPro" id="IPR011009">
    <property type="entry name" value="Kinase-like_dom_sf"/>
</dbReference>
<dbReference type="InterPro" id="IPR009212">
    <property type="entry name" value="Methylthioribose_kinase"/>
</dbReference>
<dbReference type="PANTHER" id="PTHR34273:SF2">
    <property type="entry name" value="METHYLTHIORIBOSE KINASE"/>
    <property type="match status" value="1"/>
</dbReference>
<evidence type="ECO:0000259" key="8">
    <source>
        <dbReference type="Pfam" id="PF01636"/>
    </source>
</evidence>
<dbReference type="EMBL" id="CP009920">
    <property type="protein sequence ID" value="AJI23856.1"/>
    <property type="molecule type" value="Genomic_DNA"/>
</dbReference>